<dbReference type="RefSeq" id="WP_158360259.1">
    <property type="nucleotide sequence ID" value="NZ_JAOQJF010000054.1"/>
</dbReference>
<feature type="transmembrane region" description="Helical" evidence="1">
    <location>
        <begin position="164"/>
        <end position="184"/>
    </location>
</feature>
<dbReference type="EMBL" id="JAOQJF010000054">
    <property type="protein sequence ID" value="MCU6801383.1"/>
    <property type="molecule type" value="Genomic_DNA"/>
</dbReference>
<dbReference type="InterPro" id="IPR008756">
    <property type="entry name" value="Peptidase_M56"/>
</dbReference>
<dbReference type="Pfam" id="PF05569">
    <property type="entry name" value="Peptidase_M56"/>
    <property type="match status" value="1"/>
</dbReference>
<feature type="transmembrane region" description="Helical" evidence="1">
    <location>
        <begin position="61"/>
        <end position="83"/>
    </location>
</feature>
<evidence type="ECO:0000313" key="3">
    <source>
        <dbReference type="EMBL" id="MCU6801383.1"/>
    </source>
</evidence>
<comment type="caution">
    <text evidence="3">The sequence shown here is derived from an EMBL/GenBank/DDBJ whole genome shotgun (WGS) entry which is preliminary data.</text>
</comment>
<name>A0ABT2V3C4_9FIRM</name>
<feature type="domain" description="Peptidase M56" evidence="2">
    <location>
        <begin position="63"/>
        <end position="146"/>
    </location>
</feature>
<reference evidence="3 4" key="1">
    <citation type="journal article" date="2021" name="ISME Commun">
        <title>Automated analysis of genomic sequences facilitates high-throughput and comprehensive description of bacteria.</title>
        <authorList>
            <person name="Hitch T.C.A."/>
        </authorList>
    </citation>
    <scope>NUCLEOTIDE SEQUENCE [LARGE SCALE GENOMIC DNA]</scope>
    <source>
        <strain evidence="4">f_CCE</strain>
    </source>
</reference>
<accession>A0ABT2V3C4</accession>
<dbReference type="Proteomes" id="UP001652395">
    <property type="component" value="Unassembled WGS sequence"/>
</dbReference>
<keyword evidence="1" id="KW-0472">Membrane</keyword>
<gene>
    <name evidence="3" type="ORF">OCV69_15885</name>
</gene>
<keyword evidence="1" id="KW-0812">Transmembrane</keyword>
<proteinExistence type="predicted"/>
<feature type="transmembrane region" description="Helical" evidence="1">
    <location>
        <begin position="28"/>
        <end position="49"/>
    </location>
</feature>
<sequence>MNGIIILVCGLLLRPVRKKVPEWVSAFLLGVAVIWLICPCFFARALSLIPDAGAGISIGSYGYFWIFGMIALALYTAVSYWHLHRKADTAVLYKDNVFQSENVSSPFVLGIIKPRIYLPLKRSGRDLKHVIAHEQARIFRKEHWWNGEAGKKDRIKSVMNHKKPVFWIIILAVIVCVITAYCFFTDPVSKNTVVMGADYKIEKVLYAVTVGDEISTGPPLQYCVTADYHLYSQQTESDGWNYLGALTPYGLTNDELNQYMPVDDMRKDLKVRQITDAYRLKVENDNFYLVFQTKDGKTYLAYGWEDAEERGQAELDDTRLRRLYLLKSRFQPGCVNIDFFQRSLENTVRNKVHCFASFESDKIPGYHIEGFKSGNSNDHSEMTDLGFAVFQTNGEGYRLMDCNVYENAALVENGIFSCPDPAVADINGEIRKDNTFDVLLILNEDADKVERVYRQDGKEDRVEADTCINAPYMSLWPREYPGAAASVFQYVYDKDGETLSSGCVIPRNPADREE</sequence>
<evidence type="ECO:0000256" key="1">
    <source>
        <dbReference type="SAM" id="Phobius"/>
    </source>
</evidence>
<evidence type="ECO:0000259" key="2">
    <source>
        <dbReference type="Pfam" id="PF05569"/>
    </source>
</evidence>
<organism evidence="3 4">
    <name type="scientific">Alitiscatomonas aceti</name>
    <dbReference type="NCBI Taxonomy" id="2981724"/>
    <lineage>
        <taxon>Bacteria</taxon>
        <taxon>Bacillati</taxon>
        <taxon>Bacillota</taxon>
        <taxon>Clostridia</taxon>
        <taxon>Lachnospirales</taxon>
        <taxon>Lachnospiraceae</taxon>
        <taxon>Alitiscatomonas</taxon>
    </lineage>
</organism>
<keyword evidence="4" id="KW-1185">Reference proteome</keyword>
<evidence type="ECO:0000313" key="4">
    <source>
        <dbReference type="Proteomes" id="UP001652395"/>
    </source>
</evidence>
<keyword evidence="1" id="KW-1133">Transmembrane helix</keyword>
<protein>
    <recommendedName>
        <fullName evidence="2">Peptidase M56 domain-containing protein</fullName>
    </recommendedName>
</protein>